<keyword evidence="2" id="KW-0274">FAD</keyword>
<dbReference type="InterPro" id="IPR036884">
    <property type="entry name" value="2Fe-2S-bd_dom_sf"/>
</dbReference>
<dbReference type="AlphaFoldDB" id="A0A2R6XFF1"/>
<dbReference type="PROSITE" id="PS51387">
    <property type="entry name" value="FAD_PCMH"/>
    <property type="match status" value="1"/>
</dbReference>
<organism evidence="4 5">
    <name type="scientific">Marchantia polymorpha</name>
    <name type="common">Common liverwort</name>
    <name type="synonym">Marchantia aquatica</name>
    <dbReference type="NCBI Taxonomy" id="3197"/>
    <lineage>
        <taxon>Eukaryota</taxon>
        <taxon>Viridiplantae</taxon>
        <taxon>Streptophyta</taxon>
        <taxon>Embryophyta</taxon>
        <taxon>Marchantiophyta</taxon>
        <taxon>Marchantiopsida</taxon>
        <taxon>Marchantiidae</taxon>
        <taxon>Marchantiales</taxon>
        <taxon>Marchantiaceae</taxon>
        <taxon>Marchantia</taxon>
    </lineage>
</organism>
<evidence type="ECO:0000256" key="1">
    <source>
        <dbReference type="ARBA" id="ARBA00022630"/>
    </source>
</evidence>
<reference evidence="5" key="1">
    <citation type="journal article" date="2017" name="Cell">
        <title>Insights into land plant evolution garnered from the Marchantia polymorpha genome.</title>
        <authorList>
            <person name="Bowman J.L."/>
            <person name="Kohchi T."/>
            <person name="Yamato K.T."/>
            <person name="Jenkins J."/>
            <person name="Shu S."/>
            <person name="Ishizaki K."/>
            <person name="Yamaoka S."/>
            <person name="Nishihama R."/>
            <person name="Nakamura Y."/>
            <person name="Berger F."/>
            <person name="Adam C."/>
            <person name="Aki S.S."/>
            <person name="Althoff F."/>
            <person name="Araki T."/>
            <person name="Arteaga-Vazquez M.A."/>
            <person name="Balasubrmanian S."/>
            <person name="Barry K."/>
            <person name="Bauer D."/>
            <person name="Boehm C.R."/>
            <person name="Briginshaw L."/>
            <person name="Caballero-Perez J."/>
            <person name="Catarino B."/>
            <person name="Chen F."/>
            <person name="Chiyoda S."/>
            <person name="Chovatia M."/>
            <person name="Davies K.M."/>
            <person name="Delmans M."/>
            <person name="Demura T."/>
            <person name="Dierschke T."/>
            <person name="Dolan L."/>
            <person name="Dorantes-Acosta A.E."/>
            <person name="Eklund D.M."/>
            <person name="Florent S.N."/>
            <person name="Flores-Sandoval E."/>
            <person name="Fujiyama A."/>
            <person name="Fukuzawa H."/>
            <person name="Galik B."/>
            <person name="Grimanelli D."/>
            <person name="Grimwood J."/>
            <person name="Grossniklaus U."/>
            <person name="Hamada T."/>
            <person name="Haseloff J."/>
            <person name="Hetherington A.J."/>
            <person name="Higo A."/>
            <person name="Hirakawa Y."/>
            <person name="Hundley H.N."/>
            <person name="Ikeda Y."/>
            <person name="Inoue K."/>
            <person name="Inoue S.I."/>
            <person name="Ishida S."/>
            <person name="Jia Q."/>
            <person name="Kakita M."/>
            <person name="Kanazawa T."/>
            <person name="Kawai Y."/>
            <person name="Kawashima T."/>
            <person name="Kennedy M."/>
            <person name="Kinose K."/>
            <person name="Kinoshita T."/>
            <person name="Kohara Y."/>
            <person name="Koide E."/>
            <person name="Komatsu K."/>
            <person name="Kopischke S."/>
            <person name="Kubo M."/>
            <person name="Kyozuka J."/>
            <person name="Lagercrantz U."/>
            <person name="Lin S.S."/>
            <person name="Lindquist E."/>
            <person name="Lipzen A.M."/>
            <person name="Lu C.W."/>
            <person name="De Luna E."/>
            <person name="Martienssen R.A."/>
            <person name="Minamino N."/>
            <person name="Mizutani M."/>
            <person name="Mizutani M."/>
            <person name="Mochizuki N."/>
            <person name="Monte I."/>
            <person name="Mosher R."/>
            <person name="Nagasaki H."/>
            <person name="Nakagami H."/>
            <person name="Naramoto S."/>
            <person name="Nishitani K."/>
            <person name="Ohtani M."/>
            <person name="Okamoto T."/>
            <person name="Okumura M."/>
            <person name="Phillips J."/>
            <person name="Pollak B."/>
            <person name="Reinders A."/>
            <person name="Rovekamp M."/>
            <person name="Sano R."/>
            <person name="Sawa S."/>
            <person name="Schmid M.W."/>
            <person name="Shirakawa M."/>
            <person name="Solano R."/>
            <person name="Spunde A."/>
            <person name="Suetsugu N."/>
            <person name="Sugano S."/>
            <person name="Sugiyama A."/>
            <person name="Sun R."/>
            <person name="Suzuki Y."/>
            <person name="Takenaka M."/>
            <person name="Takezawa D."/>
            <person name="Tomogane H."/>
            <person name="Tsuzuki M."/>
            <person name="Ueda T."/>
            <person name="Umeda M."/>
            <person name="Ward J.M."/>
            <person name="Watanabe Y."/>
            <person name="Yazaki K."/>
            <person name="Yokoyama R."/>
            <person name="Yoshitake Y."/>
            <person name="Yotsui I."/>
            <person name="Zachgo S."/>
            <person name="Schmutz J."/>
        </authorList>
    </citation>
    <scope>NUCLEOTIDE SEQUENCE [LARGE SCALE GENOMIC DNA]</scope>
    <source>
        <strain evidence="5">Tak-1</strain>
    </source>
</reference>
<dbReference type="PANTHER" id="PTHR45444">
    <property type="entry name" value="XANTHINE DEHYDROGENASE"/>
    <property type="match status" value="1"/>
</dbReference>
<dbReference type="InterPro" id="IPR036683">
    <property type="entry name" value="CO_DH_flav_C_dom_sf"/>
</dbReference>
<dbReference type="OrthoDB" id="8300278at2759"/>
<proteinExistence type="predicted"/>
<dbReference type="GO" id="GO:0071949">
    <property type="term" value="F:FAD binding"/>
    <property type="evidence" value="ECO:0007669"/>
    <property type="project" value="InterPro"/>
</dbReference>
<dbReference type="InterPro" id="IPR036318">
    <property type="entry name" value="FAD-bd_PCMH-like_sf"/>
</dbReference>
<dbReference type="SUPFAM" id="SSF47741">
    <property type="entry name" value="CO dehydrogenase ISP C-domain like"/>
    <property type="match status" value="1"/>
</dbReference>
<dbReference type="EMBL" id="KZ772690">
    <property type="protein sequence ID" value="PTQ44833.1"/>
    <property type="molecule type" value="Genomic_DNA"/>
</dbReference>
<dbReference type="Proteomes" id="UP000244005">
    <property type="component" value="Unassembled WGS sequence"/>
</dbReference>
<dbReference type="SUPFAM" id="SSF55447">
    <property type="entry name" value="CO dehydrogenase flavoprotein C-terminal domain-like"/>
    <property type="match status" value="1"/>
</dbReference>
<protein>
    <recommendedName>
        <fullName evidence="3">FAD-binding PCMH-type domain-containing protein</fullName>
    </recommendedName>
</protein>
<dbReference type="InterPro" id="IPR002888">
    <property type="entry name" value="2Fe-2S-bd"/>
</dbReference>
<dbReference type="GO" id="GO:0016491">
    <property type="term" value="F:oxidoreductase activity"/>
    <property type="evidence" value="ECO:0007669"/>
    <property type="project" value="InterPro"/>
</dbReference>
<dbReference type="Gene3D" id="3.30.390.50">
    <property type="entry name" value="CO dehydrogenase flavoprotein, C-terminal domain"/>
    <property type="match status" value="1"/>
</dbReference>
<dbReference type="PANTHER" id="PTHR45444:SF3">
    <property type="entry name" value="XANTHINE DEHYDROGENASE"/>
    <property type="match status" value="1"/>
</dbReference>
<dbReference type="InterPro" id="IPR016166">
    <property type="entry name" value="FAD-bd_PCMH"/>
</dbReference>
<evidence type="ECO:0000313" key="4">
    <source>
        <dbReference type="EMBL" id="PTQ44833.1"/>
    </source>
</evidence>
<dbReference type="Pfam" id="PF00941">
    <property type="entry name" value="FAD_binding_5"/>
    <property type="match status" value="1"/>
</dbReference>
<dbReference type="Pfam" id="PF01799">
    <property type="entry name" value="Fer2_2"/>
    <property type="match status" value="1"/>
</dbReference>
<gene>
    <name evidence="4" type="ORF">MARPO_0018s0024</name>
</gene>
<evidence type="ECO:0000256" key="2">
    <source>
        <dbReference type="ARBA" id="ARBA00022827"/>
    </source>
</evidence>
<feature type="domain" description="FAD-binding PCMH-type" evidence="3">
    <location>
        <begin position="1"/>
        <end position="82"/>
    </location>
</feature>
<accession>A0A2R6XFF1</accession>
<dbReference type="GO" id="GO:0005506">
    <property type="term" value="F:iron ion binding"/>
    <property type="evidence" value="ECO:0007669"/>
    <property type="project" value="InterPro"/>
</dbReference>
<dbReference type="InterPro" id="IPR016169">
    <property type="entry name" value="FAD-bd_PCMH_sub2"/>
</dbReference>
<dbReference type="InterPro" id="IPR016208">
    <property type="entry name" value="Ald_Oxase/xanthine_DH-like"/>
</dbReference>
<dbReference type="SUPFAM" id="SSF56176">
    <property type="entry name" value="FAD-binding/transporter-associated domain-like"/>
    <property type="match status" value="1"/>
</dbReference>
<keyword evidence="5" id="KW-1185">Reference proteome</keyword>
<dbReference type="Gene3D" id="1.10.150.120">
    <property type="entry name" value="[2Fe-2S]-binding domain"/>
    <property type="match status" value="1"/>
</dbReference>
<dbReference type="InterPro" id="IPR002346">
    <property type="entry name" value="Mopterin_DH_FAD-bd"/>
</dbReference>
<evidence type="ECO:0000313" key="5">
    <source>
        <dbReference type="Proteomes" id="UP000244005"/>
    </source>
</evidence>
<dbReference type="Gene3D" id="3.30.465.10">
    <property type="match status" value="1"/>
</dbReference>
<name>A0A2R6XFF1_MARPO</name>
<sequence>MLKWVAGSQIKNVASLGGKICTASPISDLNSLWISSGATFTILKQGKISKLVKAAEFFKGYRQVDLKTREILALVFLPWSKRYEYVKDFKQTHRRDDDIALVNAAMRISLEPKGEAGARRKSCARLTHQQWLHITIKCRMACRCMGHQPRIVVSFNRWMQTIVHRVVNACLAILYSMEGMHVVTFEGLGDRRRGLHSVQEALATRHGSQCGFCTPGFVMSMYSLLRATKDASTTEEIEEALAGNLCRCTDYRPILDAFCVFAKTDLEPYIDESFAASNGFGKPCDCKSQNGAMANDIHQDLEAGAEAKGAHSH</sequence>
<dbReference type="Gramene" id="MpUg00460.1">
    <property type="protein sequence ID" value="MpUg00460.1.cds"/>
    <property type="gene ID" value="MpUg00460"/>
</dbReference>
<keyword evidence="1" id="KW-0285">Flavoprotein</keyword>
<evidence type="ECO:0000259" key="3">
    <source>
        <dbReference type="PROSITE" id="PS51387"/>
    </source>
</evidence>